<evidence type="ECO:0000313" key="13">
    <source>
        <dbReference type="EMBL" id="KAF4628275.1"/>
    </source>
</evidence>
<comment type="caution">
    <text evidence="13">The sequence shown here is derived from an EMBL/GenBank/DDBJ whole genome shotgun (WGS) entry which is preliminary data.</text>
</comment>
<reference evidence="13 14" key="1">
    <citation type="submission" date="2020-03" db="EMBL/GenBank/DDBJ databases">
        <title>Draft Genome Sequence of Cudoniella acicularis.</title>
        <authorList>
            <person name="Buettner E."/>
            <person name="Kellner H."/>
        </authorList>
    </citation>
    <scope>NUCLEOTIDE SEQUENCE [LARGE SCALE GENOMIC DNA]</scope>
    <source>
        <strain evidence="13 14">DSM 108380</strain>
    </source>
</reference>
<dbReference type="Pfam" id="PF04577">
    <property type="entry name" value="Glyco_transf_61"/>
    <property type="match status" value="1"/>
</dbReference>
<keyword evidence="11" id="KW-0812">Transmembrane</keyword>
<dbReference type="AlphaFoldDB" id="A0A8H4W1G8"/>
<evidence type="ECO:0000256" key="3">
    <source>
        <dbReference type="ARBA" id="ARBA00022679"/>
    </source>
</evidence>
<dbReference type="InterPro" id="IPR007657">
    <property type="entry name" value="Glycosyltransferase_61"/>
</dbReference>
<protein>
    <recommendedName>
        <fullName evidence="7">EGF domain-specific O-linked N-acetylglucosamine transferase</fullName>
        <ecNumber evidence="1">2.4.1.255</ecNumber>
    </recommendedName>
    <alternativeName>
        <fullName evidence="8">Extracellular O-linked N-acetylglucosamine transferase</fullName>
    </alternativeName>
</protein>
<dbReference type="Proteomes" id="UP000566819">
    <property type="component" value="Unassembled WGS sequence"/>
</dbReference>
<dbReference type="PANTHER" id="PTHR20961">
    <property type="entry name" value="GLYCOSYLTRANSFERASE"/>
    <property type="match status" value="1"/>
</dbReference>
<name>A0A8H4W1G8_9HELO</name>
<evidence type="ECO:0000256" key="11">
    <source>
        <dbReference type="SAM" id="Phobius"/>
    </source>
</evidence>
<keyword evidence="11" id="KW-0472">Membrane</keyword>
<evidence type="ECO:0000256" key="10">
    <source>
        <dbReference type="ARBA" id="ARBA00049432"/>
    </source>
</evidence>
<dbReference type="PANTHER" id="PTHR20961:SF148">
    <property type="entry name" value="EGF DOMAIN-SPECIFIC O-LINKED N-ACETYLGLUCOSAMINE TRANSFERASE"/>
    <property type="match status" value="1"/>
</dbReference>
<keyword evidence="14" id="KW-1185">Reference proteome</keyword>
<comment type="catalytic activity">
    <reaction evidence="9">
        <text>L-seryl-[protein] + UDP-N-acetyl-alpha-D-glucosamine = 3-O-(N-acetyl-beta-D-glucosaminyl)-L-seryl-[protein] + UDP + H(+)</text>
        <dbReference type="Rhea" id="RHEA:48904"/>
        <dbReference type="Rhea" id="RHEA-COMP:9863"/>
        <dbReference type="Rhea" id="RHEA-COMP:12251"/>
        <dbReference type="ChEBI" id="CHEBI:15378"/>
        <dbReference type="ChEBI" id="CHEBI:29999"/>
        <dbReference type="ChEBI" id="CHEBI:57705"/>
        <dbReference type="ChEBI" id="CHEBI:58223"/>
        <dbReference type="ChEBI" id="CHEBI:90838"/>
        <dbReference type="EC" id="2.4.1.255"/>
    </reaction>
</comment>
<keyword evidence="4" id="KW-0732">Signal</keyword>
<dbReference type="EC" id="2.4.1.255" evidence="1"/>
<evidence type="ECO:0000259" key="12">
    <source>
        <dbReference type="Pfam" id="PF04577"/>
    </source>
</evidence>
<keyword evidence="6" id="KW-0325">Glycoprotein</keyword>
<gene>
    <name evidence="13" type="ORF">G7Y89_g9874</name>
</gene>
<evidence type="ECO:0000256" key="2">
    <source>
        <dbReference type="ARBA" id="ARBA00022676"/>
    </source>
</evidence>
<dbReference type="GO" id="GO:0097363">
    <property type="term" value="F:protein O-acetylglucosaminyltransferase activity"/>
    <property type="evidence" value="ECO:0007669"/>
    <property type="project" value="UniProtKB-EC"/>
</dbReference>
<evidence type="ECO:0000256" key="8">
    <source>
        <dbReference type="ARBA" id="ARBA00042574"/>
    </source>
</evidence>
<keyword evidence="5" id="KW-0256">Endoplasmic reticulum</keyword>
<evidence type="ECO:0000313" key="14">
    <source>
        <dbReference type="Proteomes" id="UP000566819"/>
    </source>
</evidence>
<evidence type="ECO:0000256" key="7">
    <source>
        <dbReference type="ARBA" id="ARBA00040944"/>
    </source>
</evidence>
<keyword evidence="11" id="KW-1133">Transmembrane helix</keyword>
<evidence type="ECO:0000256" key="9">
    <source>
        <dbReference type="ARBA" id="ARBA00048317"/>
    </source>
</evidence>
<evidence type="ECO:0000256" key="5">
    <source>
        <dbReference type="ARBA" id="ARBA00022824"/>
    </source>
</evidence>
<accession>A0A8H4W1G8</accession>
<keyword evidence="3" id="KW-0808">Transferase</keyword>
<organism evidence="13 14">
    <name type="scientific">Cudoniella acicularis</name>
    <dbReference type="NCBI Taxonomy" id="354080"/>
    <lineage>
        <taxon>Eukaryota</taxon>
        <taxon>Fungi</taxon>
        <taxon>Dikarya</taxon>
        <taxon>Ascomycota</taxon>
        <taxon>Pezizomycotina</taxon>
        <taxon>Leotiomycetes</taxon>
        <taxon>Helotiales</taxon>
        <taxon>Tricladiaceae</taxon>
        <taxon>Cudoniella</taxon>
    </lineage>
</organism>
<proteinExistence type="predicted"/>
<sequence length="486" mass="55554">MLANIRPATLFQRRRTILLAISVFFALAIFSLYRYTPPSRISEYFPQFKTTTAADPEKHANSVSLEELPEYNIRPYEAPYCAERFGRTYLEKLQNSTTSYCTPSSATNFTCFNNRIDDHRLDMFCFGRSAVFDAADKKFALGCEPRALTSNETAKGTPELTALGSYWYETGPRVIFDRSVKMDANIEARNSTANYTILLKREGAYNLWHCLMEIWSMTMSLDVLRTTQDPNEKAPFFTLGDAENTQIVILDEQDDGPYFDLWTLFAKRPVVRMKNIPESTNVENIIIPLAGASNPTWQGDWNVHSCQQSELLHTFTHRILDFYKIDAWAPREGDVVVTFVDRQKSRRLVDSPKYLEELKVKIPHLKIQTIDFAKLPFVEQLKIIRETDVLVGVHGAGLTHGMFLRESSVMVEILPEGLNHKGFRNLAGLAGNTYLSTHGSKVPEPHSKRNDWHAEDVFLEKDRFINLMEVAVKSLFNTGSRSYDIN</sequence>
<comment type="catalytic activity">
    <reaction evidence="10">
        <text>L-threonyl-[protein] + UDP-N-acetyl-alpha-D-glucosamine = 3-O-(N-acetyl-beta-D-glucosaminyl)-L-threonyl-[protein] + UDP + H(+)</text>
        <dbReference type="Rhea" id="RHEA:48908"/>
        <dbReference type="Rhea" id="RHEA-COMP:11060"/>
        <dbReference type="Rhea" id="RHEA-COMP:12252"/>
        <dbReference type="ChEBI" id="CHEBI:15378"/>
        <dbReference type="ChEBI" id="CHEBI:30013"/>
        <dbReference type="ChEBI" id="CHEBI:57705"/>
        <dbReference type="ChEBI" id="CHEBI:58223"/>
        <dbReference type="ChEBI" id="CHEBI:90840"/>
        <dbReference type="EC" id="2.4.1.255"/>
    </reaction>
</comment>
<dbReference type="GO" id="GO:0005788">
    <property type="term" value="C:endoplasmic reticulum lumen"/>
    <property type="evidence" value="ECO:0007669"/>
    <property type="project" value="TreeGrafter"/>
</dbReference>
<dbReference type="EMBL" id="JAAMPI010000835">
    <property type="protein sequence ID" value="KAF4628275.1"/>
    <property type="molecule type" value="Genomic_DNA"/>
</dbReference>
<evidence type="ECO:0000256" key="6">
    <source>
        <dbReference type="ARBA" id="ARBA00023180"/>
    </source>
</evidence>
<dbReference type="InterPro" id="IPR049625">
    <property type="entry name" value="Glyco_transf_61_cat"/>
</dbReference>
<feature type="transmembrane region" description="Helical" evidence="11">
    <location>
        <begin position="16"/>
        <end position="35"/>
    </location>
</feature>
<keyword evidence="2" id="KW-0328">Glycosyltransferase</keyword>
<feature type="domain" description="Glycosyltransferase 61 catalytic" evidence="12">
    <location>
        <begin position="307"/>
        <end position="411"/>
    </location>
</feature>
<evidence type="ECO:0000256" key="1">
    <source>
        <dbReference type="ARBA" id="ARBA00011970"/>
    </source>
</evidence>
<evidence type="ECO:0000256" key="4">
    <source>
        <dbReference type="ARBA" id="ARBA00022729"/>
    </source>
</evidence>
<dbReference type="OrthoDB" id="529273at2759"/>